<comment type="caution">
    <text evidence="6">The sequence shown here is derived from an EMBL/GenBank/DDBJ whole genome shotgun (WGS) entry which is preliminary data.</text>
</comment>
<dbReference type="InterPro" id="IPR019826">
    <property type="entry name" value="Carboxylesterase_B_AS"/>
</dbReference>
<feature type="compositionally biased region" description="Low complexity" evidence="4">
    <location>
        <begin position="55"/>
        <end position="72"/>
    </location>
</feature>
<dbReference type="PROSITE" id="PS00122">
    <property type="entry name" value="CARBOXYLESTERASE_B_1"/>
    <property type="match status" value="1"/>
</dbReference>
<accession>A0A9P8CW62</accession>
<comment type="similarity">
    <text evidence="1 3">Belongs to the type-B carboxylesterase/lipase family.</text>
</comment>
<organism evidence="6 7">
    <name type="scientific">Mortierella alpina</name>
    <name type="common">Oleaginous fungus</name>
    <name type="synonym">Mortierella renispora</name>
    <dbReference type="NCBI Taxonomy" id="64518"/>
    <lineage>
        <taxon>Eukaryota</taxon>
        <taxon>Fungi</taxon>
        <taxon>Fungi incertae sedis</taxon>
        <taxon>Mucoromycota</taxon>
        <taxon>Mortierellomycotina</taxon>
        <taxon>Mortierellomycetes</taxon>
        <taxon>Mortierellales</taxon>
        <taxon>Mortierellaceae</taxon>
        <taxon>Mortierella</taxon>
    </lineage>
</organism>
<proteinExistence type="inferred from homology"/>
<dbReference type="EMBL" id="JAIFTL010000257">
    <property type="protein sequence ID" value="KAG9320796.1"/>
    <property type="molecule type" value="Genomic_DNA"/>
</dbReference>
<evidence type="ECO:0000313" key="7">
    <source>
        <dbReference type="Proteomes" id="UP000717515"/>
    </source>
</evidence>
<dbReference type="InterPro" id="IPR050309">
    <property type="entry name" value="Type-B_Carboxylest/Lipase"/>
</dbReference>
<protein>
    <recommendedName>
        <fullName evidence="3">Carboxylic ester hydrolase</fullName>
        <ecNumber evidence="3">3.1.1.-</ecNumber>
    </recommendedName>
</protein>
<dbReference type="EC" id="3.1.1.-" evidence="3"/>
<sequence length="409" mass="45384">MLPSTQRIVKFSSARQLINASKRLPAVSKRGVQQRSLNMQHTPPQALINGSVGMSTHESTSPTPSSTRFDPPLQISRINDLYHREPQLVMIAGLGILQGQMDESRLLTKYLNIPFATVEDRSQHAAPPQPWSGIRDATVLGPMCPQNVQESNSLTTMMLGIPGPGFEYSERDCLNLNVFAPRCVEQVPVICYIHGGLSQGGNALPRNDATNIVKKSIARDRPVIVVTINYRLLPSAGLLESAEKQTEGEDVHWGLYDQKIALEWVKRHIHNFGGNPDEITLMGHSSGASSAGYHLLTTEHKGLFKRAIMHSNANSKLKYNESSETTSPELNSYFLVHTQQQHQRQHQSLDVVRGETTEEDSTFTFMSDACLPHMSEREKQLGSRVLDRWIDFAWGSEGDSTGSCTRASS</sequence>
<name>A0A9P8CW62_MORAP</name>
<evidence type="ECO:0000256" key="3">
    <source>
        <dbReference type="RuleBase" id="RU361235"/>
    </source>
</evidence>
<dbReference type="InterPro" id="IPR002018">
    <property type="entry name" value="CarbesteraseB"/>
</dbReference>
<feature type="domain" description="Carboxylesterase type B" evidence="5">
    <location>
        <begin position="94"/>
        <end position="323"/>
    </location>
</feature>
<feature type="region of interest" description="Disordered" evidence="4">
    <location>
        <begin position="38"/>
        <end position="72"/>
    </location>
</feature>
<dbReference type="SUPFAM" id="SSF53474">
    <property type="entry name" value="alpha/beta-Hydrolases"/>
    <property type="match status" value="1"/>
</dbReference>
<dbReference type="GO" id="GO:0016787">
    <property type="term" value="F:hydrolase activity"/>
    <property type="evidence" value="ECO:0007669"/>
    <property type="project" value="UniProtKB-KW"/>
</dbReference>
<evidence type="ECO:0000256" key="4">
    <source>
        <dbReference type="SAM" id="MobiDB-lite"/>
    </source>
</evidence>
<gene>
    <name evidence="6" type="ORF">KVV02_005406</name>
</gene>
<dbReference type="InterPro" id="IPR029058">
    <property type="entry name" value="AB_hydrolase_fold"/>
</dbReference>
<evidence type="ECO:0000256" key="2">
    <source>
        <dbReference type="ARBA" id="ARBA00022801"/>
    </source>
</evidence>
<dbReference type="PANTHER" id="PTHR11559">
    <property type="entry name" value="CARBOXYLESTERASE"/>
    <property type="match status" value="1"/>
</dbReference>
<evidence type="ECO:0000313" key="6">
    <source>
        <dbReference type="EMBL" id="KAG9320796.1"/>
    </source>
</evidence>
<evidence type="ECO:0000259" key="5">
    <source>
        <dbReference type="Pfam" id="PF00135"/>
    </source>
</evidence>
<dbReference type="Pfam" id="PF00135">
    <property type="entry name" value="COesterase"/>
    <property type="match status" value="1"/>
</dbReference>
<dbReference type="Gene3D" id="3.40.50.1820">
    <property type="entry name" value="alpha/beta hydrolase"/>
    <property type="match status" value="1"/>
</dbReference>
<evidence type="ECO:0000256" key="1">
    <source>
        <dbReference type="ARBA" id="ARBA00005964"/>
    </source>
</evidence>
<reference evidence="6" key="1">
    <citation type="submission" date="2021-07" db="EMBL/GenBank/DDBJ databases">
        <title>Draft genome of Mortierella alpina, strain LL118, isolated from an aspen leaf litter sample.</title>
        <authorList>
            <person name="Yang S."/>
            <person name="Vinatzer B.A."/>
        </authorList>
    </citation>
    <scope>NUCLEOTIDE SEQUENCE</scope>
    <source>
        <strain evidence="6">LL118</strain>
    </source>
</reference>
<dbReference type="Proteomes" id="UP000717515">
    <property type="component" value="Unassembled WGS sequence"/>
</dbReference>
<keyword evidence="2 3" id="KW-0378">Hydrolase</keyword>
<dbReference type="AlphaFoldDB" id="A0A9P8CW62"/>